<dbReference type="InterPro" id="IPR032675">
    <property type="entry name" value="LRR_dom_sf"/>
</dbReference>
<evidence type="ECO:0000313" key="2">
    <source>
        <dbReference type="EMBL" id="EAQ86499.1"/>
    </source>
</evidence>
<proteinExistence type="predicted"/>
<evidence type="ECO:0000256" key="1">
    <source>
        <dbReference type="SAM" id="MobiDB-lite"/>
    </source>
</evidence>
<dbReference type="SUPFAM" id="SSF52047">
    <property type="entry name" value="RNI-like"/>
    <property type="match status" value="1"/>
</dbReference>
<dbReference type="OrthoDB" id="5405297at2759"/>
<gene>
    <name evidence="2" type="ORF">CHGG_07752</name>
</gene>
<feature type="compositionally biased region" description="Gly residues" evidence="1">
    <location>
        <begin position="548"/>
        <end position="558"/>
    </location>
</feature>
<protein>
    <recommendedName>
        <fullName evidence="4">F-box domain-containing protein</fullName>
    </recommendedName>
</protein>
<dbReference type="AlphaFoldDB" id="Q2GWA2"/>
<dbReference type="Proteomes" id="UP000001056">
    <property type="component" value="Unassembled WGS sequence"/>
</dbReference>
<feature type="compositionally biased region" description="Low complexity" evidence="1">
    <location>
        <begin position="538"/>
        <end position="547"/>
    </location>
</feature>
<dbReference type="HOGENOM" id="CLU_018589_1_0_1"/>
<dbReference type="GeneID" id="4393716"/>
<dbReference type="RefSeq" id="XP_001225408.1">
    <property type="nucleotide sequence ID" value="XM_001225407.1"/>
</dbReference>
<feature type="region of interest" description="Disordered" evidence="1">
    <location>
        <begin position="620"/>
        <end position="646"/>
    </location>
</feature>
<dbReference type="Gene3D" id="3.80.10.10">
    <property type="entry name" value="Ribonuclease Inhibitor"/>
    <property type="match status" value="1"/>
</dbReference>
<sequence length="739" mass="78403">MKFFRRKDKRKNDGSISTPSRLPGFGSSSSSKQSASAYGGYGSVDPRPDSYRPFGSPPSNPFDPRSAGRSQPTPTRSSAALLSRFPEAILERIFTFVCPHSRDETYATCEQSSVEDGCGLCDLRDLAHCVAVCRRWKGEAIKLLYHSIRIDSVHYCDLEAILAERRKRRSFFDRNGQPEDPAQARLKLLCRTLREDPVRRGRLVQFLKMPYMLRESCQADLARTIAVTPDLHYVDLPEGLYTDDSAFLTLRLEVQARCLELRKMTYMGGSENSLQALATGRVWTKLEVLELTRIEMEPSMMRQVLGYLENLRALKISQTTSFTDETLEWNDMLPPFPPVEEFILTDVPNVTCEGLKGWLMLPEARQALKVLTLNGTGARAWALQDLMHYTPVLKHLSILDSVSAALPAAAGTHNIPPLSSTSLESLHFEITAAPSTPKYAGVTASYYNYLAGSLLSGGLPNLHAVYVRDPNFPDLLLGLPPPTPAYAEGRGARPASSGSNSPFSSPLSSPSNRPAHGGLPPLSPPSAPFAGRGHRPQGSLSSLNGSFNPGGGGGGGLGVSPNPNPRFSSNNPFASLTSPPVPGLGLGGGFMNLPAKLEVFTKGEDDDQLGWSFVQIGNGGHGGRGGRGGAAGGGAGGGGGGGGAPERPLSSYGLGADVLGGNASGWSSGAGARRSVLVSGVGGAGGGFLAVPGGGGGGDGGQRRGRMDSLAGGGGGEDEWPRPKSSAGEKRREKMDLWR</sequence>
<feature type="region of interest" description="Disordered" evidence="1">
    <location>
        <begin position="1"/>
        <end position="78"/>
    </location>
</feature>
<reference evidence="3" key="1">
    <citation type="journal article" date="2015" name="Genome Announc.">
        <title>Draft genome sequence of the cellulolytic fungus Chaetomium globosum.</title>
        <authorList>
            <person name="Cuomo C.A."/>
            <person name="Untereiner W.A."/>
            <person name="Ma L.-J."/>
            <person name="Grabherr M."/>
            <person name="Birren B.W."/>
        </authorList>
    </citation>
    <scope>NUCLEOTIDE SEQUENCE [LARGE SCALE GENOMIC DNA]</scope>
    <source>
        <strain evidence="3">ATCC 6205 / CBS 148.51 / DSM 1962 / NBRC 6347 / NRRL 1970</strain>
    </source>
</reference>
<feature type="compositionally biased region" description="Low complexity" evidence="1">
    <location>
        <begin position="494"/>
        <end position="520"/>
    </location>
</feature>
<accession>Q2GWA2</accession>
<dbReference type="eggNOG" id="ENOG502QR16">
    <property type="taxonomic scope" value="Eukaryota"/>
</dbReference>
<dbReference type="OMA" id="CPDIRKM"/>
<feature type="compositionally biased region" description="Gly residues" evidence="1">
    <location>
        <begin position="688"/>
        <end position="700"/>
    </location>
</feature>
<feature type="compositionally biased region" description="Low complexity" evidence="1">
    <location>
        <begin position="559"/>
        <end position="575"/>
    </location>
</feature>
<feature type="compositionally biased region" description="Gly residues" evidence="1">
    <location>
        <begin position="620"/>
        <end position="644"/>
    </location>
</feature>
<dbReference type="VEuPathDB" id="FungiDB:CHGG_07752"/>
<name>Q2GWA2_CHAGB</name>
<feature type="compositionally biased region" description="Basic and acidic residues" evidence="1">
    <location>
        <begin position="719"/>
        <end position="739"/>
    </location>
</feature>
<feature type="compositionally biased region" description="Low complexity" evidence="1">
    <location>
        <begin position="24"/>
        <end position="38"/>
    </location>
</feature>
<dbReference type="InParanoid" id="Q2GWA2"/>
<organism evidence="2 3">
    <name type="scientific">Chaetomium globosum (strain ATCC 6205 / CBS 148.51 / DSM 1962 / NBRC 6347 / NRRL 1970)</name>
    <name type="common">Soil fungus</name>
    <dbReference type="NCBI Taxonomy" id="306901"/>
    <lineage>
        <taxon>Eukaryota</taxon>
        <taxon>Fungi</taxon>
        <taxon>Dikarya</taxon>
        <taxon>Ascomycota</taxon>
        <taxon>Pezizomycotina</taxon>
        <taxon>Sordariomycetes</taxon>
        <taxon>Sordariomycetidae</taxon>
        <taxon>Sordariales</taxon>
        <taxon>Chaetomiaceae</taxon>
        <taxon>Chaetomium</taxon>
    </lineage>
</organism>
<dbReference type="STRING" id="306901.Q2GWA2"/>
<evidence type="ECO:0000313" key="3">
    <source>
        <dbReference type="Proteomes" id="UP000001056"/>
    </source>
</evidence>
<dbReference type="EMBL" id="CH408033">
    <property type="protein sequence ID" value="EAQ86499.1"/>
    <property type="molecule type" value="Genomic_DNA"/>
</dbReference>
<dbReference type="Gene3D" id="1.20.1280.50">
    <property type="match status" value="1"/>
</dbReference>
<feature type="region of interest" description="Disordered" evidence="1">
    <location>
        <begin position="688"/>
        <end position="739"/>
    </location>
</feature>
<keyword evidence="3" id="KW-1185">Reference proteome</keyword>
<evidence type="ECO:0008006" key="4">
    <source>
        <dbReference type="Google" id="ProtNLM"/>
    </source>
</evidence>
<feature type="region of interest" description="Disordered" evidence="1">
    <location>
        <begin position="483"/>
        <end position="575"/>
    </location>
</feature>
<feature type="compositionally biased region" description="Polar residues" evidence="1">
    <location>
        <begin position="68"/>
        <end position="78"/>
    </location>
</feature>